<evidence type="ECO:0000313" key="1">
    <source>
        <dbReference type="EMBL" id="CAD8110595.1"/>
    </source>
</evidence>
<comment type="caution">
    <text evidence="1">The sequence shown here is derived from an EMBL/GenBank/DDBJ whole genome shotgun (WGS) entry which is preliminary data.</text>
</comment>
<name>A0A8S1Q673_9CILI</name>
<keyword evidence="2" id="KW-1185">Reference proteome</keyword>
<reference evidence="1" key="1">
    <citation type="submission" date="2021-01" db="EMBL/GenBank/DDBJ databases">
        <authorList>
            <consortium name="Genoscope - CEA"/>
            <person name="William W."/>
        </authorList>
    </citation>
    <scope>NUCLEOTIDE SEQUENCE</scope>
</reference>
<sequence>MQNQLIKESDLEGKKKLFMKWALNSLRKYFNNNNLPYHILSTCVSIKPGSAYRCATLQSYPNQGVWKCLQSLPENVRNDLRTYFIEELKLVENKFPQSILIEIKKRIQKDFDFANFYREFKSNEVQIQTSTIENETNDTPQIESDLTNNKIKQKKWSKGQGFVSESRQILIQMQICNRFPPLIPVNNLHYHKLRTLYEKIKEQKFKMSDDMQQFQMELEKFCRQEFFPQEIGKRKKIKKNIDQQQIEQIDIQEITQSKCFIKVENEDIDILGNFKERVKKIEPGIQLFIPNLTQLDQQTRNYYQQMEDHYYKELYYKEKVENMEINPKNILQSWRQNYQIFQCKVVQQKIEFQSDYI</sequence>
<gene>
    <name evidence="1" type="ORF">PSON_ATCC_30995.1.T0960070</name>
</gene>
<evidence type="ECO:0000313" key="2">
    <source>
        <dbReference type="Proteomes" id="UP000692954"/>
    </source>
</evidence>
<dbReference type="AlphaFoldDB" id="A0A8S1Q673"/>
<dbReference type="Proteomes" id="UP000692954">
    <property type="component" value="Unassembled WGS sequence"/>
</dbReference>
<organism evidence="1 2">
    <name type="scientific">Paramecium sonneborni</name>
    <dbReference type="NCBI Taxonomy" id="65129"/>
    <lineage>
        <taxon>Eukaryota</taxon>
        <taxon>Sar</taxon>
        <taxon>Alveolata</taxon>
        <taxon>Ciliophora</taxon>
        <taxon>Intramacronucleata</taxon>
        <taxon>Oligohymenophorea</taxon>
        <taxon>Peniculida</taxon>
        <taxon>Parameciidae</taxon>
        <taxon>Paramecium</taxon>
    </lineage>
</organism>
<accession>A0A8S1Q673</accession>
<dbReference type="OrthoDB" id="306107at2759"/>
<proteinExistence type="predicted"/>
<dbReference type="EMBL" id="CAJJDN010000096">
    <property type="protein sequence ID" value="CAD8110595.1"/>
    <property type="molecule type" value="Genomic_DNA"/>
</dbReference>
<protein>
    <submittedName>
        <fullName evidence="1">Uncharacterized protein</fullName>
    </submittedName>
</protein>